<dbReference type="Gene3D" id="2.40.30.170">
    <property type="match status" value="1"/>
</dbReference>
<dbReference type="GO" id="GO:0046677">
    <property type="term" value="P:response to antibiotic"/>
    <property type="evidence" value="ECO:0007669"/>
    <property type="project" value="TreeGrafter"/>
</dbReference>
<gene>
    <name evidence="9" type="ORF">TS85_08085</name>
</gene>
<feature type="domain" description="Multidrug resistance protein MdtA-like barrel-sandwich hybrid" evidence="6">
    <location>
        <begin position="52"/>
        <end position="187"/>
    </location>
</feature>
<dbReference type="GO" id="GO:0005886">
    <property type="term" value="C:plasma membrane"/>
    <property type="evidence" value="ECO:0007669"/>
    <property type="project" value="TreeGrafter"/>
</dbReference>
<accession>A0A7U4J7P7</accession>
<feature type="domain" description="Multidrug resistance protein MdtA-like alpha-helical hairpin" evidence="5">
    <location>
        <begin position="92"/>
        <end position="161"/>
    </location>
</feature>
<evidence type="ECO:0000256" key="4">
    <source>
        <dbReference type="SAM" id="MobiDB-lite"/>
    </source>
</evidence>
<evidence type="ECO:0000259" key="8">
    <source>
        <dbReference type="Pfam" id="PF25967"/>
    </source>
</evidence>
<dbReference type="NCBIfam" id="TIGR01730">
    <property type="entry name" value="RND_mfp"/>
    <property type="match status" value="1"/>
</dbReference>
<dbReference type="Gene3D" id="2.40.420.20">
    <property type="match status" value="1"/>
</dbReference>
<dbReference type="PANTHER" id="PTHR30158">
    <property type="entry name" value="ACRA/E-RELATED COMPONENT OF DRUG EFFLUX TRANSPORTER"/>
    <property type="match status" value="1"/>
</dbReference>
<dbReference type="Proteomes" id="UP000032300">
    <property type="component" value="Chromosome"/>
</dbReference>
<dbReference type="Pfam" id="PF25967">
    <property type="entry name" value="RND-MFP_C"/>
    <property type="match status" value="1"/>
</dbReference>
<dbReference type="GO" id="GO:0022857">
    <property type="term" value="F:transmembrane transporter activity"/>
    <property type="evidence" value="ECO:0007669"/>
    <property type="project" value="InterPro"/>
</dbReference>
<dbReference type="AlphaFoldDB" id="A0A7U4J7P7"/>
<dbReference type="InterPro" id="IPR058624">
    <property type="entry name" value="MdtA-like_HH"/>
</dbReference>
<sequence length="387" mass="40194">MALAGALLLAGCGGPSDSGPPQGNPPVTVATPLVENVVDWDEFAGRFEAIQNVEVRPRATGYVSGIHFRDGAFVQKGQLLFTIDARQAQAALAQAQAQLVQAQATAANAQTELARSQTLVSQRAASQEEVETRLAAVRTSNAQVASAAATVRARQLDLGFTRVTAPISGRISERQVDAGNTVTADTTILTTIVSVDPLHFVFQGSEALLLKYQRNDSGVQPGAPVRVKLSDESDFAHPGKLDFIDNALDSGAGTIRARAIIDNPGGFLKPGMFGTLRLEASRPYAAMLVPDTAVMADAARQLVYVVDKGGTLVAKPVQTGAMRGDLRVIRSGLDRADRVVIGGAQRARPGQKVTAQPGKIVQGAGAPVAPPSSGAPPSSTALPAAGR</sequence>
<keyword evidence="3" id="KW-0175">Coiled coil</keyword>
<evidence type="ECO:0000313" key="10">
    <source>
        <dbReference type="Proteomes" id="UP000032300"/>
    </source>
</evidence>
<comment type="subcellular location">
    <subcellularLocation>
        <location evidence="1">Cell envelope</location>
    </subcellularLocation>
</comment>
<dbReference type="GO" id="GO:0030313">
    <property type="term" value="C:cell envelope"/>
    <property type="evidence" value="ECO:0007669"/>
    <property type="project" value="UniProtKB-SubCell"/>
</dbReference>
<dbReference type="SUPFAM" id="SSF111369">
    <property type="entry name" value="HlyD-like secretion proteins"/>
    <property type="match status" value="1"/>
</dbReference>
<evidence type="ECO:0000313" key="9">
    <source>
        <dbReference type="EMBL" id="AJP71753.1"/>
    </source>
</evidence>
<dbReference type="InterPro" id="IPR058626">
    <property type="entry name" value="MdtA-like_b-barrel"/>
</dbReference>
<keyword evidence="10" id="KW-1185">Reference proteome</keyword>
<dbReference type="Pfam" id="PF25944">
    <property type="entry name" value="Beta-barrel_RND"/>
    <property type="match status" value="1"/>
</dbReference>
<proteinExistence type="inferred from homology"/>
<evidence type="ECO:0000256" key="3">
    <source>
        <dbReference type="SAM" id="Coils"/>
    </source>
</evidence>
<dbReference type="Gene3D" id="1.10.287.470">
    <property type="entry name" value="Helix hairpin bin"/>
    <property type="match status" value="1"/>
</dbReference>
<feature type="coiled-coil region" evidence="3">
    <location>
        <begin position="85"/>
        <end position="119"/>
    </location>
</feature>
<evidence type="ECO:0008006" key="11">
    <source>
        <dbReference type="Google" id="ProtNLM"/>
    </source>
</evidence>
<evidence type="ECO:0000259" key="6">
    <source>
        <dbReference type="Pfam" id="PF25917"/>
    </source>
</evidence>
<evidence type="ECO:0000259" key="7">
    <source>
        <dbReference type="Pfam" id="PF25944"/>
    </source>
</evidence>
<comment type="similarity">
    <text evidence="2">Belongs to the membrane fusion protein (MFP) (TC 8.A.1) family.</text>
</comment>
<evidence type="ECO:0000259" key="5">
    <source>
        <dbReference type="Pfam" id="PF25876"/>
    </source>
</evidence>
<name>A0A7U4J7P7_9SPHN</name>
<dbReference type="Pfam" id="PF25917">
    <property type="entry name" value="BSH_RND"/>
    <property type="match status" value="1"/>
</dbReference>
<evidence type="ECO:0000256" key="2">
    <source>
        <dbReference type="ARBA" id="ARBA00009477"/>
    </source>
</evidence>
<feature type="region of interest" description="Disordered" evidence="4">
    <location>
        <begin position="346"/>
        <end position="387"/>
    </location>
</feature>
<dbReference type="InterPro" id="IPR058625">
    <property type="entry name" value="MdtA-like_BSH"/>
</dbReference>
<reference evidence="9 10" key="1">
    <citation type="journal article" date="2015" name="Int. J. Syst. Evol. Microbiol.">
        <title>Sphingomonas hengshuiensis sp. nov., isolated from lake wetland.</title>
        <authorList>
            <person name="Wei S."/>
            <person name="Wang T."/>
            <person name="Liu H."/>
            <person name="Zhang C."/>
            <person name="Guo J."/>
            <person name="Wang Q."/>
            <person name="Liang K."/>
            <person name="Zhang Z."/>
        </authorList>
    </citation>
    <scope>NUCLEOTIDE SEQUENCE [LARGE SCALE GENOMIC DNA]</scope>
    <source>
        <strain evidence="9 10">WHSC-8</strain>
    </source>
</reference>
<protein>
    <recommendedName>
        <fullName evidence="11">Efflux transporter periplasmic adaptor subunit</fullName>
    </recommendedName>
</protein>
<dbReference type="KEGG" id="sphi:TS85_08085"/>
<evidence type="ECO:0000256" key="1">
    <source>
        <dbReference type="ARBA" id="ARBA00004196"/>
    </source>
</evidence>
<dbReference type="Pfam" id="PF25876">
    <property type="entry name" value="HH_MFP_RND"/>
    <property type="match status" value="1"/>
</dbReference>
<feature type="domain" description="Multidrug resistance protein MdtA-like C-terminal permuted SH3" evidence="8">
    <location>
        <begin position="286"/>
        <end position="346"/>
    </location>
</feature>
<dbReference type="PANTHER" id="PTHR30158:SF24">
    <property type="entry name" value="HLYD FAMILY SECRETION PROTEIN"/>
    <property type="match status" value="1"/>
</dbReference>
<organism evidence="9 10">
    <name type="scientific">Sphingomonas hengshuiensis</name>
    <dbReference type="NCBI Taxonomy" id="1609977"/>
    <lineage>
        <taxon>Bacteria</taxon>
        <taxon>Pseudomonadati</taxon>
        <taxon>Pseudomonadota</taxon>
        <taxon>Alphaproteobacteria</taxon>
        <taxon>Sphingomonadales</taxon>
        <taxon>Sphingomonadaceae</taxon>
        <taxon>Sphingomonas</taxon>
    </lineage>
</organism>
<feature type="domain" description="Multidrug resistance protein MdtA-like beta-barrel" evidence="7">
    <location>
        <begin position="202"/>
        <end position="280"/>
    </location>
</feature>
<reference evidence="9 10" key="2">
    <citation type="submission" date="2015-02" db="EMBL/GenBank/DDBJ databases">
        <title>The complete genome of Sphingomonas hengshuiensis sp. WHSC-8 isolated from soil of Hengshui Lake.</title>
        <authorList>
            <person name="Wei S."/>
            <person name="Guo J."/>
            <person name="Su C."/>
            <person name="Wu R."/>
            <person name="Zhang Z."/>
            <person name="Liang K."/>
            <person name="Li H."/>
            <person name="Wang T."/>
            <person name="Liu H."/>
            <person name="Zhang C."/>
            <person name="Li Z."/>
            <person name="Wang Q."/>
            <person name="Meng J."/>
        </authorList>
    </citation>
    <scope>NUCLEOTIDE SEQUENCE [LARGE SCALE GENOMIC DNA]</scope>
    <source>
        <strain evidence="9 10">WHSC-8</strain>
    </source>
</reference>
<dbReference type="InterPro" id="IPR058627">
    <property type="entry name" value="MdtA-like_C"/>
</dbReference>
<feature type="compositionally biased region" description="Low complexity" evidence="4">
    <location>
        <begin position="375"/>
        <end position="387"/>
    </location>
</feature>
<dbReference type="EMBL" id="CP010836">
    <property type="protein sequence ID" value="AJP71753.1"/>
    <property type="molecule type" value="Genomic_DNA"/>
</dbReference>
<dbReference type="Gene3D" id="2.40.50.100">
    <property type="match status" value="1"/>
</dbReference>
<dbReference type="InterPro" id="IPR006143">
    <property type="entry name" value="RND_pump_MFP"/>
</dbReference>